<evidence type="ECO:0000256" key="10">
    <source>
        <dbReference type="SAM" id="SignalP"/>
    </source>
</evidence>
<dbReference type="OrthoDB" id="29661at2759"/>
<keyword evidence="7 9" id="KW-0472">Membrane</keyword>
<dbReference type="GO" id="GO:0033619">
    <property type="term" value="P:membrane protein proteolysis"/>
    <property type="evidence" value="ECO:0007669"/>
    <property type="project" value="TreeGrafter"/>
</dbReference>
<dbReference type="InterPro" id="IPR046450">
    <property type="entry name" value="PA_dom_sf"/>
</dbReference>
<evidence type="ECO:0000256" key="2">
    <source>
        <dbReference type="ARBA" id="ARBA00006859"/>
    </source>
</evidence>
<evidence type="ECO:0000256" key="8">
    <source>
        <dbReference type="SAM" id="MobiDB-lite"/>
    </source>
</evidence>
<dbReference type="Pfam" id="PF04258">
    <property type="entry name" value="Peptidase_A22B"/>
    <property type="match status" value="1"/>
</dbReference>
<evidence type="ECO:0000256" key="9">
    <source>
        <dbReference type="SAM" id="Phobius"/>
    </source>
</evidence>
<dbReference type="GO" id="GO:0098554">
    <property type="term" value="C:cytoplasmic side of endoplasmic reticulum membrane"/>
    <property type="evidence" value="ECO:0007669"/>
    <property type="project" value="TreeGrafter"/>
</dbReference>
<feature type="region of interest" description="Disordered" evidence="8">
    <location>
        <begin position="197"/>
        <end position="225"/>
    </location>
</feature>
<accession>A0A8W8NJU2</accession>
<dbReference type="Gene3D" id="3.50.30.30">
    <property type="match status" value="1"/>
</dbReference>
<dbReference type="GO" id="GO:0030660">
    <property type="term" value="C:Golgi-associated vesicle membrane"/>
    <property type="evidence" value="ECO:0007669"/>
    <property type="project" value="TreeGrafter"/>
</dbReference>
<protein>
    <recommendedName>
        <fullName evidence="11">PA domain-containing protein</fullName>
    </recommendedName>
</protein>
<proteinExistence type="inferred from homology"/>
<evidence type="ECO:0000259" key="11">
    <source>
        <dbReference type="Pfam" id="PF02225"/>
    </source>
</evidence>
<dbReference type="SMART" id="SM00730">
    <property type="entry name" value="PSN"/>
    <property type="match status" value="1"/>
</dbReference>
<dbReference type="InterPro" id="IPR003137">
    <property type="entry name" value="PA_domain"/>
</dbReference>
<evidence type="ECO:0000256" key="4">
    <source>
        <dbReference type="ARBA" id="ARBA00022753"/>
    </source>
</evidence>
<sequence length="560" mass="61663">MAQTLVSCILFIAVFCYRINKVHGEDGVIYSRQSTHTADWGDHFCISFDPQFHPLPEEKSQATVYSLVDLSSDHGCFNSSAYSNDTKVKDSVVGVARGVCTFSEKAMMAQRYGAAGILIVSTQKVYPRANQTSDYDTVKIIVASISETDYADILREGPSIDVIMISPKTSRFDPCTIVIFLLAMFCISVGGYWAGTSSVQGAKKPKSSSKKSTRSGEDNRSDDAEDDEDLDITIPKVIIFFIMVCAFLVLLYFFYEYLVYVVIGMFCLAGTVGLYSCLEPLWDRIPWTSRLPENRIPILSHRPLYRNILLGLLCMGVAIFWGVQRNESYAWVIQDILGAAFCVNILKTLKLPNLKICVVLMVLLFFYDIFFVFITPYITSSGESIMVKVATGGSSSGSSSGEQIPMVFKVPRLGSSPMKVCGLPYSLLGFGDIIVPGLLVSYNYRFDVRTGGRCLYFVSTVIAYGLGLIATFCALYLMEKGQPALLYLVPFTLITTFVIGCIRGEAGALWSGVTKQEIYKKKDSSSPETIQADGAAKPEDQTSNCSSSSAGSESELLRKK</sequence>
<feature type="compositionally biased region" description="Basic residues" evidence="8">
    <location>
        <begin position="203"/>
        <end position="213"/>
    </location>
</feature>
<evidence type="ECO:0000256" key="7">
    <source>
        <dbReference type="ARBA" id="ARBA00023136"/>
    </source>
</evidence>
<feature type="transmembrane region" description="Helical" evidence="9">
    <location>
        <begin position="177"/>
        <end position="195"/>
    </location>
</feature>
<dbReference type="AlphaFoldDB" id="A0A8W8NJU2"/>
<dbReference type="InterPro" id="IPR006639">
    <property type="entry name" value="Preselin/SPP"/>
</dbReference>
<dbReference type="EnsemblMetazoa" id="G7417.2">
    <property type="protein sequence ID" value="G7417.2:cds"/>
    <property type="gene ID" value="G7417"/>
</dbReference>
<dbReference type="Pfam" id="PF02225">
    <property type="entry name" value="PA"/>
    <property type="match status" value="1"/>
</dbReference>
<feature type="transmembrane region" description="Helical" evidence="9">
    <location>
        <begin position="358"/>
        <end position="378"/>
    </location>
</feature>
<organism evidence="12 13">
    <name type="scientific">Magallana gigas</name>
    <name type="common">Pacific oyster</name>
    <name type="synonym">Crassostrea gigas</name>
    <dbReference type="NCBI Taxonomy" id="29159"/>
    <lineage>
        <taxon>Eukaryota</taxon>
        <taxon>Metazoa</taxon>
        <taxon>Spiralia</taxon>
        <taxon>Lophotrochozoa</taxon>
        <taxon>Mollusca</taxon>
        <taxon>Bivalvia</taxon>
        <taxon>Autobranchia</taxon>
        <taxon>Pteriomorphia</taxon>
        <taxon>Ostreida</taxon>
        <taxon>Ostreoidea</taxon>
        <taxon>Ostreidae</taxon>
        <taxon>Magallana</taxon>
    </lineage>
</organism>
<keyword evidence="10" id="KW-0732">Signal</keyword>
<evidence type="ECO:0000256" key="1">
    <source>
        <dbReference type="ARBA" id="ARBA00004337"/>
    </source>
</evidence>
<feature type="domain" description="PA" evidence="11">
    <location>
        <begin position="65"/>
        <end position="151"/>
    </location>
</feature>
<feature type="transmembrane region" description="Helical" evidence="9">
    <location>
        <begin position="237"/>
        <end position="255"/>
    </location>
</feature>
<dbReference type="Proteomes" id="UP000005408">
    <property type="component" value="Unassembled WGS sequence"/>
</dbReference>
<dbReference type="GO" id="GO:0042500">
    <property type="term" value="F:aspartic endopeptidase activity, intramembrane cleaving"/>
    <property type="evidence" value="ECO:0007669"/>
    <property type="project" value="InterPro"/>
</dbReference>
<name>A0A8W8NJU2_MAGGI</name>
<evidence type="ECO:0000313" key="13">
    <source>
        <dbReference type="Proteomes" id="UP000005408"/>
    </source>
</evidence>
<keyword evidence="6 9" id="KW-1133">Transmembrane helix</keyword>
<keyword evidence="4" id="KW-0967">Endosome</keyword>
<evidence type="ECO:0000256" key="3">
    <source>
        <dbReference type="ARBA" id="ARBA00022692"/>
    </source>
</evidence>
<dbReference type="InterPro" id="IPR007369">
    <property type="entry name" value="Peptidase_A22B_SPP"/>
</dbReference>
<dbReference type="SUPFAM" id="SSF52025">
    <property type="entry name" value="PA domain"/>
    <property type="match status" value="1"/>
</dbReference>
<feature type="chain" id="PRO_5042432139" description="PA domain-containing protein" evidence="10">
    <location>
        <begin position="25"/>
        <end position="560"/>
    </location>
</feature>
<comment type="subcellular location">
    <subcellularLocation>
        <location evidence="1">Endosome membrane</location>
        <topology evidence="1">Multi-pass membrane protein</topology>
    </subcellularLocation>
</comment>
<feature type="region of interest" description="Disordered" evidence="8">
    <location>
        <begin position="521"/>
        <end position="560"/>
    </location>
</feature>
<dbReference type="GO" id="GO:0005765">
    <property type="term" value="C:lysosomal membrane"/>
    <property type="evidence" value="ECO:0007669"/>
    <property type="project" value="TreeGrafter"/>
</dbReference>
<evidence type="ECO:0000256" key="6">
    <source>
        <dbReference type="ARBA" id="ARBA00022989"/>
    </source>
</evidence>
<evidence type="ECO:0000313" key="12">
    <source>
        <dbReference type="EnsemblMetazoa" id="G7417.2:cds"/>
    </source>
</evidence>
<feature type="transmembrane region" description="Helical" evidence="9">
    <location>
        <begin position="454"/>
        <end position="478"/>
    </location>
</feature>
<dbReference type="GO" id="GO:0098553">
    <property type="term" value="C:lumenal side of endoplasmic reticulum membrane"/>
    <property type="evidence" value="ECO:0007669"/>
    <property type="project" value="TreeGrafter"/>
</dbReference>
<dbReference type="EnsemblMetazoa" id="G7417.3">
    <property type="protein sequence ID" value="G7417.3:cds"/>
    <property type="gene ID" value="G7417"/>
</dbReference>
<keyword evidence="3 9" id="KW-0812">Transmembrane</keyword>
<keyword evidence="5" id="KW-0378">Hydrolase</keyword>
<comment type="similarity">
    <text evidence="2">Belongs to the peptidase A22B family.</text>
</comment>
<feature type="transmembrane region" description="Helical" evidence="9">
    <location>
        <begin position="303"/>
        <end position="323"/>
    </location>
</feature>
<dbReference type="PANTHER" id="PTHR12174:SF103">
    <property type="entry name" value="INTRAMEMBRANE PROTEASE (IMPAS) FAMILY"/>
    <property type="match status" value="1"/>
</dbReference>
<reference evidence="12" key="1">
    <citation type="submission" date="2022-08" db="UniProtKB">
        <authorList>
            <consortium name="EnsemblMetazoa"/>
        </authorList>
    </citation>
    <scope>IDENTIFICATION</scope>
    <source>
        <strain evidence="12">05x7-T-G4-1.051#20</strain>
    </source>
</reference>
<keyword evidence="13" id="KW-1185">Reference proteome</keyword>
<feature type="compositionally biased region" description="Low complexity" evidence="8">
    <location>
        <begin position="543"/>
        <end position="554"/>
    </location>
</feature>
<feature type="transmembrane region" description="Helical" evidence="9">
    <location>
        <begin position="423"/>
        <end position="442"/>
    </location>
</feature>
<feature type="transmembrane region" description="Helical" evidence="9">
    <location>
        <begin position="261"/>
        <end position="282"/>
    </location>
</feature>
<feature type="signal peptide" evidence="10">
    <location>
        <begin position="1"/>
        <end position="24"/>
    </location>
</feature>
<dbReference type="OMA" id="HDLWNYG"/>
<dbReference type="GO" id="GO:0010008">
    <property type="term" value="C:endosome membrane"/>
    <property type="evidence" value="ECO:0007669"/>
    <property type="project" value="UniProtKB-SubCell"/>
</dbReference>
<evidence type="ECO:0000256" key="5">
    <source>
        <dbReference type="ARBA" id="ARBA00022801"/>
    </source>
</evidence>
<dbReference type="PANTHER" id="PTHR12174">
    <property type="entry name" value="SIGNAL PEPTIDE PEPTIDASE"/>
    <property type="match status" value="1"/>
</dbReference>
<feature type="transmembrane region" description="Helical" evidence="9">
    <location>
        <begin position="484"/>
        <end position="502"/>
    </location>
</feature>